<dbReference type="Proteomes" id="UP000554284">
    <property type="component" value="Unassembled WGS sequence"/>
</dbReference>
<keyword evidence="4" id="KW-1185">Reference proteome</keyword>
<protein>
    <submittedName>
        <fullName evidence="1">ATPase</fullName>
    </submittedName>
</protein>
<reference evidence="1 4" key="2">
    <citation type="submission" date="2024-06" db="EMBL/GenBank/DDBJ databases">
        <title>Sequencing the genomes of 1000 actinobacteria strains.</title>
        <authorList>
            <person name="Klenk H.-P."/>
        </authorList>
    </citation>
    <scope>NUCLEOTIDE SEQUENCE [LARGE SCALE GENOMIC DNA]</scope>
    <source>
        <strain evidence="1 4">DSM 44265</strain>
    </source>
</reference>
<organism evidence="2 3">
    <name type="scientific">Corynebacterium mucifaciens</name>
    <dbReference type="NCBI Taxonomy" id="57171"/>
    <lineage>
        <taxon>Bacteria</taxon>
        <taxon>Bacillati</taxon>
        <taxon>Actinomycetota</taxon>
        <taxon>Actinomycetes</taxon>
        <taxon>Mycobacteriales</taxon>
        <taxon>Corynebacteriaceae</taxon>
        <taxon>Corynebacterium</taxon>
    </lineage>
</organism>
<name>A0A7X6RFS8_9CORY</name>
<proteinExistence type="predicted"/>
<dbReference type="RefSeq" id="WP_168685954.1">
    <property type="nucleotide sequence ID" value="NZ_JAAXPF010000012.1"/>
</dbReference>
<sequence>MASLTAGLGIPVAEMIEISEHGVERGAAVEDTVAIRAMRDFLADPQGIAEYMVDWAEGELA</sequence>
<comment type="caution">
    <text evidence="2">The sequence shown here is derived from an EMBL/GenBank/DDBJ whole genome shotgun (WGS) entry which is preliminary data.</text>
</comment>
<evidence type="ECO:0000313" key="2">
    <source>
        <dbReference type="EMBL" id="NKY69569.1"/>
    </source>
</evidence>
<dbReference type="Proteomes" id="UP001549139">
    <property type="component" value="Unassembled WGS sequence"/>
</dbReference>
<gene>
    <name evidence="2" type="ORF">HF989_09390</name>
    <name evidence="1" type="ORF">JOF50_001458</name>
</gene>
<dbReference type="EMBL" id="JAAXPF010000012">
    <property type="protein sequence ID" value="NKY69569.1"/>
    <property type="molecule type" value="Genomic_DNA"/>
</dbReference>
<evidence type="ECO:0000313" key="1">
    <source>
        <dbReference type="EMBL" id="MET3944659.1"/>
    </source>
</evidence>
<evidence type="ECO:0000313" key="3">
    <source>
        <dbReference type="Proteomes" id="UP000554284"/>
    </source>
</evidence>
<dbReference type="AlphaFoldDB" id="A0A7X6RFS8"/>
<evidence type="ECO:0000313" key="4">
    <source>
        <dbReference type="Proteomes" id="UP001549139"/>
    </source>
</evidence>
<accession>A0A7X6RFS8</accession>
<dbReference type="EMBL" id="JBEPNZ010000001">
    <property type="protein sequence ID" value="MET3944659.1"/>
    <property type="molecule type" value="Genomic_DNA"/>
</dbReference>
<reference evidence="2 3" key="1">
    <citation type="submission" date="2020-04" db="EMBL/GenBank/DDBJ databases">
        <title>MicrobeNet Type strains.</title>
        <authorList>
            <person name="Nicholson A.C."/>
        </authorList>
    </citation>
    <scope>NUCLEOTIDE SEQUENCE [LARGE SCALE GENOMIC DNA]</scope>
    <source>
        <strain evidence="2 3">ATCC 700355</strain>
    </source>
</reference>